<dbReference type="GO" id="GO:0005886">
    <property type="term" value="C:plasma membrane"/>
    <property type="evidence" value="ECO:0007669"/>
    <property type="project" value="TreeGrafter"/>
</dbReference>
<dbReference type="PANTHER" id="PTHR13018:SF26">
    <property type="entry name" value="DOMAIN PROTEIN, PUTATIVE (AFU_ORTHOLOGUE AFUA_5G10920)-RELATED"/>
    <property type="match status" value="1"/>
</dbReference>
<keyword evidence="14" id="KW-1185">Reference proteome</keyword>
<dbReference type="PANTHER" id="PTHR13018">
    <property type="entry name" value="PROBABLE MEMBRANE PROTEIN DUF221-RELATED"/>
    <property type="match status" value="1"/>
</dbReference>
<dbReference type="InterPro" id="IPR022257">
    <property type="entry name" value="PHM7_ext"/>
</dbReference>
<feature type="transmembrane region" description="Helical" evidence="8">
    <location>
        <begin position="441"/>
        <end position="466"/>
    </location>
</feature>
<evidence type="ECO:0000256" key="3">
    <source>
        <dbReference type="ARBA" id="ARBA00022448"/>
    </source>
</evidence>
<evidence type="ECO:0000259" key="10">
    <source>
        <dbReference type="Pfam" id="PF12621"/>
    </source>
</evidence>
<dbReference type="Pfam" id="PF02714">
    <property type="entry name" value="RSN1_7TM"/>
    <property type="match status" value="1"/>
</dbReference>
<dbReference type="GeneID" id="25294602"/>
<feature type="region of interest" description="Disordered" evidence="7">
    <location>
        <begin position="731"/>
        <end position="760"/>
    </location>
</feature>
<evidence type="ECO:0000256" key="2">
    <source>
        <dbReference type="ARBA" id="ARBA00007779"/>
    </source>
</evidence>
<evidence type="ECO:0000259" key="9">
    <source>
        <dbReference type="Pfam" id="PF02714"/>
    </source>
</evidence>
<dbReference type="RefSeq" id="XP_013270117.1">
    <property type="nucleotide sequence ID" value="XM_013414663.1"/>
</dbReference>
<dbReference type="Pfam" id="PF12621">
    <property type="entry name" value="PHM7_ext"/>
    <property type="match status" value="1"/>
</dbReference>
<dbReference type="InterPro" id="IPR027815">
    <property type="entry name" value="CSC1/OSCA1-like_cyt"/>
</dbReference>
<dbReference type="AlphaFoldDB" id="A0A0D2II90"/>
<dbReference type="InterPro" id="IPR003864">
    <property type="entry name" value="CSC1/OSCA1-like_7TM"/>
</dbReference>
<dbReference type="EMBL" id="KN847479">
    <property type="protein sequence ID" value="KIX02981.1"/>
    <property type="molecule type" value="Genomic_DNA"/>
</dbReference>
<feature type="transmembrane region" description="Helical" evidence="8">
    <location>
        <begin position="109"/>
        <end position="128"/>
    </location>
</feature>
<dbReference type="InterPro" id="IPR045122">
    <property type="entry name" value="Csc1-like"/>
</dbReference>
<feature type="transmembrane region" description="Helical" evidence="8">
    <location>
        <begin position="679"/>
        <end position="696"/>
    </location>
</feature>
<evidence type="ECO:0000256" key="5">
    <source>
        <dbReference type="ARBA" id="ARBA00022989"/>
    </source>
</evidence>
<evidence type="ECO:0008006" key="15">
    <source>
        <dbReference type="Google" id="ProtNLM"/>
    </source>
</evidence>
<dbReference type="GO" id="GO:0005227">
    <property type="term" value="F:calcium-activated cation channel activity"/>
    <property type="evidence" value="ECO:0007669"/>
    <property type="project" value="InterPro"/>
</dbReference>
<dbReference type="OrthoDB" id="1076608at2759"/>
<dbReference type="Proteomes" id="UP000053617">
    <property type="component" value="Unassembled WGS sequence"/>
</dbReference>
<evidence type="ECO:0000259" key="11">
    <source>
        <dbReference type="Pfam" id="PF13967"/>
    </source>
</evidence>
<dbReference type="Pfam" id="PF13967">
    <property type="entry name" value="RSN1_TM"/>
    <property type="match status" value="1"/>
</dbReference>
<evidence type="ECO:0000313" key="14">
    <source>
        <dbReference type="Proteomes" id="UP000053617"/>
    </source>
</evidence>
<feature type="domain" description="CSC1/OSCA1-like 7TM region" evidence="9">
    <location>
        <begin position="396"/>
        <end position="665"/>
    </location>
</feature>
<sequence>MEEILNHVLYPRQSPGGSRDQGSNSLSGIISTLVPTLVIATVAFSSFLFLRTRCSRVYCPRTDERILDEENKTPRSGAGFFTLLRNYSTLPDAYVLQHNSLDGYLWLRFFKILIIISFVGCCITWPVLFPVNATGGGGQKQLDQLSMSNVDDPNRYYAHALIAWVFLGFVVLLVARERINLVGLRRAYFLSPAQAQRLSSRTILVLGLPHECTAEKSLRQAFGSGVRKIWLVTDCGKLEDAVKNRNKTSLTLENAEMKLNQDANARRLKSEKNQFSDSPAAEADPTRWMVEKKRPSHRLKPQIWKKVDTINWSRGTLSELKRCVQQQQNEHLDLKHTRVPAAFIEFSTQSAAQYAYQCVSRESMTEFAPRYIGIQPEEVVWKNLSVSNASRRTKLIIATCIVSLMILLWTIPVAVVGALSNINYLTNKVHFLSFINDVPDFILGVITGLLPAILLAILMALVPVFCGLLARLAGEPTLSAIELKTQSWYFAFQVIQVFLITTFTSGKWKSWTRWRRCSAPTLLATNLPKASNFYISYFILFGLAQAALQLLNIVPLLMYTLVGKFLDKTPRKRYNRFINIAGLGWGSSYPKFTNLGVIAIAYAGIAPLIMGFSTIGFCLLYLMFRYNFLFVLGNKVDLKGEAYSKALKHLLTGVYLAALCLIGLFAVGCSKSASSSGPLAIMVVFLVVLIAFQFILDRALVPLEQTLPLDLLSGNRYSTILVEQSMDKHQLKQENMEAGTSSRGNPVPDPAKAESGALRPKKTPVGLVRQRIEPLAHKFYESNKAIVAVSRSESESWMPTYTSEEYERAYLNPAITCPAPVIWLAKDQCGVSRLMVQENREAGIESTDNQAELDEKNKLVWQEEQVREAPLWERAVKY</sequence>
<comment type="similarity">
    <text evidence="2">Belongs to the CSC1 (TC 1.A.17) family.</text>
</comment>
<feature type="transmembrane region" description="Helical" evidence="8">
    <location>
        <begin position="597"/>
        <end position="626"/>
    </location>
</feature>
<organism evidence="13 14">
    <name type="scientific">Rhinocladiella mackenziei CBS 650.93</name>
    <dbReference type="NCBI Taxonomy" id="1442369"/>
    <lineage>
        <taxon>Eukaryota</taxon>
        <taxon>Fungi</taxon>
        <taxon>Dikarya</taxon>
        <taxon>Ascomycota</taxon>
        <taxon>Pezizomycotina</taxon>
        <taxon>Eurotiomycetes</taxon>
        <taxon>Chaetothyriomycetidae</taxon>
        <taxon>Chaetothyriales</taxon>
        <taxon>Herpotrichiellaceae</taxon>
        <taxon>Rhinocladiella</taxon>
    </lineage>
</organism>
<reference evidence="13 14" key="1">
    <citation type="submission" date="2015-01" db="EMBL/GenBank/DDBJ databases">
        <title>The Genome Sequence of Rhinocladiella mackenzie CBS 650.93.</title>
        <authorList>
            <consortium name="The Broad Institute Genomics Platform"/>
            <person name="Cuomo C."/>
            <person name="de Hoog S."/>
            <person name="Gorbushina A."/>
            <person name="Stielow B."/>
            <person name="Teixiera M."/>
            <person name="Abouelleil A."/>
            <person name="Chapman S.B."/>
            <person name="Priest M."/>
            <person name="Young S.K."/>
            <person name="Wortman J."/>
            <person name="Nusbaum C."/>
            <person name="Birren B."/>
        </authorList>
    </citation>
    <scope>NUCLEOTIDE SEQUENCE [LARGE SCALE GENOMIC DNA]</scope>
    <source>
        <strain evidence="13 14">CBS 650.93</strain>
    </source>
</reference>
<evidence type="ECO:0000256" key="1">
    <source>
        <dbReference type="ARBA" id="ARBA00004141"/>
    </source>
</evidence>
<evidence type="ECO:0000313" key="13">
    <source>
        <dbReference type="EMBL" id="KIX02981.1"/>
    </source>
</evidence>
<gene>
    <name evidence="13" type="ORF">Z518_06531</name>
</gene>
<feature type="transmembrane region" description="Helical" evidence="8">
    <location>
        <begin position="29"/>
        <end position="50"/>
    </location>
</feature>
<protein>
    <recommendedName>
        <fullName evidence="15">DUF221 domain protein</fullName>
    </recommendedName>
</protein>
<feature type="transmembrane region" description="Helical" evidence="8">
    <location>
        <begin position="487"/>
        <end position="506"/>
    </location>
</feature>
<feature type="transmembrane region" description="Helical" evidence="8">
    <location>
        <begin position="156"/>
        <end position="175"/>
    </location>
</feature>
<dbReference type="HOGENOM" id="CLU_002458_2_1_1"/>
<accession>A0A0D2II90</accession>
<evidence type="ECO:0000256" key="6">
    <source>
        <dbReference type="ARBA" id="ARBA00023136"/>
    </source>
</evidence>
<feature type="transmembrane region" description="Helical" evidence="8">
    <location>
        <begin position="534"/>
        <end position="562"/>
    </location>
</feature>
<keyword evidence="6 8" id="KW-0472">Membrane</keyword>
<keyword evidence="5 8" id="KW-1133">Transmembrane helix</keyword>
<feature type="domain" description="CSC1/OSCA1-like cytosolic" evidence="12">
    <location>
        <begin position="200"/>
        <end position="383"/>
    </location>
</feature>
<evidence type="ECO:0000256" key="4">
    <source>
        <dbReference type="ARBA" id="ARBA00022692"/>
    </source>
</evidence>
<comment type="subcellular location">
    <subcellularLocation>
        <location evidence="1">Membrane</location>
        <topology evidence="1">Multi-pass membrane protein</topology>
    </subcellularLocation>
</comment>
<evidence type="ECO:0000256" key="7">
    <source>
        <dbReference type="SAM" id="MobiDB-lite"/>
    </source>
</evidence>
<dbReference type="VEuPathDB" id="FungiDB:Z518_06531"/>
<feature type="domain" description="10TM putative phosphate transporter extracellular tail" evidence="10">
    <location>
        <begin position="779"/>
        <end position="864"/>
    </location>
</feature>
<dbReference type="InterPro" id="IPR032880">
    <property type="entry name" value="CSC1/OSCA1-like_N"/>
</dbReference>
<proteinExistence type="inferred from homology"/>
<feature type="domain" description="CSC1/OSCA1-like N-terminal transmembrane" evidence="11">
    <location>
        <begin position="29"/>
        <end position="177"/>
    </location>
</feature>
<dbReference type="Pfam" id="PF14703">
    <property type="entry name" value="PHM7_cyt"/>
    <property type="match status" value="1"/>
</dbReference>
<name>A0A0D2II90_9EURO</name>
<keyword evidence="3" id="KW-0813">Transport</keyword>
<evidence type="ECO:0000259" key="12">
    <source>
        <dbReference type="Pfam" id="PF14703"/>
    </source>
</evidence>
<feature type="transmembrane region" description="Helical" evidence="8">
    <location>
        <begin position="646"/>
        <end position="667"/>
    </location>
</feature>
<evidence type="ECO:0000256" key="8">
    <source>
        <dbReference type="SAM" id="Phobius"/>
    </source>
</evidence>
<feature type="transmembrane region" description="Helical" evidence="8">
    <location>
        <begin position="395"/>
        <end position="421"/>
    </location>
</feature>
<keyword evidence="4 8" id="KW-0812">Transmembrane</keyword>